<keyword evidence="1" id="KW-1133">Transmembrane helix</keyword>
<organism evidence="2 3">
    <name type="scientific">Azoarcus indigens</name>
    <dbReference type="NCBI Taxonomy" id="29545"/>
    <lineage>
        <taxon>Bacteria</taxon>
        <taxon>Pseudomonadati</taxon>
        <taxon>Pseudomonadota</taxon>
        <taxon>Betaproteobacteria</taxon>
        <taxon>Rhodocyclales</taxon>
        <taxon>Zoogloeaceae</taxon>
        <taxon>Azoarcus</taxon>
    </lineage>
</organism>
<feature type="transmembrane region" description="Helical" evidence="1">
    <location>
        <begin position="45"/>
        <end position="65"/>
    </location>
</feature>
<dbReference type="AlphaFoldDB" id="A0A4V3BLG7"/>
<keyword evidence="1" id="KW-0472">Membrane</keyword>
<sequence length="146" mass="16235">MLILKIIVGAIAAMVGYLLARRLLDFIGMENWFRAPIWKNSVSQFGELLLAILGMGAVVLFSVVVELMRLAMKSLGCKACLRARDADFERDRPGAARSGGPQIQMRAIQPEDRMPKAYVPWIGQPKMLMATALYVFLLCLDPSSYV</sequence>
<keyword evidence="1" id="KW-0812">Transmembrane</keyword>
<evidence type="ECO:0000256" key="1">
    <source>
        <dbReference type="SAM" id="Phobius"/>
    </source>
</evidence>
<reference evidence="2 3" key="1">
    <citation type="submission" date="2019-03" db="EMBL/GenBank/DDBJ databases">
        <title>Genomic Encyclopedia of Type Strains, Phase IV (KMG-IV): sequencing the most valuable type-strain genomes for metagenomic binning, comparative biology and taxonomic classification.</title>
        <authorList>
            <person name="Goeker M."/>
        </authorList>
    </citation>
    <scope>NUCLEOTIDE SEQUENCE [LARGE SCALE GENOMIC DNA]</scope>
    <source>
        <strain evidence="2 3">DSM 12121</strain>
    </source>
</reference>
<comment type="caution">
    <text evidence="2">The sequence shown here is derived from an EMBL/GenBank/DDBJ whole genome shotgun (WGS) entry which is preliminary data.</text>
</comment>
<evidence type="ECO:0000313" key="3">
    <source>
        <dbReference type="Proteomes" id="UP000295129"/>
    </source>
</evidence>
<name>A0A4V3BLG7_9RHOO</name>
<dbReference type="OrthoDB" id="9924052at2"/>
<dbReference type="EMBL" id="SNVV01000026">
    <property type="protein sequence ID" value="TDN46742.1"/>
    <property type="molecule type" value="Genomic_DNA"/>
</dbReference>
<evidence type="ECO:0000313" key="2">
    <source>
        <dbReference type="EMBL" id="TDN46742.1"/>
    </source>
</evidence>
<accession>A0A4V3BLG7</accession>
<gene>
    <name evidence="2" type="ORF">C7389_12649</name>
</gene>
<keyword evidence="3" id="KW-1185">Reference proteome</keyword>
<feature type="transmembrane region" description="Helical" evidence="1">
    <location>
        <begin position="6"/>
        <end position="24"/>
    </location>
</feature>
<dbReference type="RefSeq" id="WP_133594704.1">
    <property type="nucleotide sequence ID" value="NZ_SNVV01000026.1"/>
</dbReference>
<proteinExistence type="predicted"/>
<protein>
    <submittedName>
        <fullName evidence="2">Uncharacterized protein</fullName>
    </submittedName>
</protein>
<dbReference type="Proteomes" id="UP000295129">
    <property type="component" value="Unassembled WGS sequence"/>
</dbReference>